<dbReference type="Proteomes" id="UP001374535">
    <property type="component" value="Chromosome 1"/>
</dbReference>
<gene>
    <name evidence="1" type="ORF">V8G54_000358</name>
</gene>
<evidence type="ECO:0000313" key="1">
    <source>
        <dbReference type="EMBL" id="WVZ21814.1"/>
    </source>
</evidence>
<reference evidence="1 2" key="1">
    <citation type="journal article" date="2023" name="Life. Sci Alliance">
        <title>Evolutionary insights into 3D genome organization and epigenetic landscape of Vigna mungo.</title>
        <authorList>
            <person name="Junaid A."/>
            <person name="Singh B."/>
            <person name="Bhatia S."/>
        </authorList>
    </citation>
    <scope>NUCLEOTIDE SEQUENCE [LARGE SCALE GENOMIC DNA]</scope>
    <source>
        <strain evidence="1">Urdbean</strain>
    </source>
</reference>
<organism evidence="1 2">
    <name type="scientific">Vigna mungo</name>
    <name type="common">Black gram</name>
    <name type="synonym">Phaseolus mungo</name>
    <dbReference type="NCBI Taxonomy" id="3915"/>
    <lineage>
        <taxon>Eukaryota</taxon>
        <taxon>Viridiplantae</taxon>
        <taxon>Streptophyta</taxon>
        <taxon>Embryophyta</taxon>
        <taxon>Tracheophyta</taxon>
        <taxon>Spermatophyta</taxon>
        <taxon>Magnoliopsida</taxon>
        <taxon>eudicotyledons</taxon>
        <taxon>Gunneridae</taxon>
        <taxon>Pentapetalae</taxon>
        <taxon>rosids</taxon>
        <taxon>fabids</taxon>
        <taxon>Fabales</taxon>
        <taxon>Fabaceae</taxon>
        <taxon>Papilionoideae</taxon>
        <taxon>50 kb inversion clade</taxon>
        <taxon>NPAAA clade</taxon>
        <taxon>indigoferoid/millettioid clade</taxon>
        <taxon>Phaseoleae</taxon>
        <taxon>Vigna</taxon>
    </lineage>
</organism>
<proteinExistence type="predicted"/>
<dbReference type="AlphaFoldDB" id="A0AAQ3SAP8"/>
<name>A0AAQ3SAP8_VIGMU</name>
<evidence type="ECO:0000313" key="2">
    <source>
        <dbReference type="Proteomes" id="UP001374535"/>
    </source>
</evidence>
<keyword evidence="2" id="KW-1185">Reference proteome</keyword>
<accession>A0AAQ3SAP8</accession>
<sequence>MHKRKHRGMGYGNTVASEGLIVLQNATLVNEALLFDGYVAIASNEILERTNDGINGSLNGKLRAVRAANIDVDADSFGFLNNGTVTSHDVLRGGASLGQSRSD</sequence>
<dbReference type="EMBL" id="CP144700">
    <property type="protein sequence ID" value="WVZ21814.1"/>
    <property type="molecule type" value="Genomic_DNA"/>
</dbReference>
<protein>
    <submittedName>
        <fullName evidence="1">Uncharacterized protein</fullName>
    </submittedName>
</protein>